<name>A0AAW2BC61_9ROSI</name>
<evidence type="ECO:0000313" key="2">
    <source>
        <dbReference type="Proteomes" id="UP001459277"/>
    </source>
</evidence>
<sequence>MVGLERRESIVLKNEKNGNKDDLMDIRKITLREREREGIRIRVRVIHTDSLYNYNYNSPNRIVPLRFKSNPIDQE</sequence>
<dbReference type="EMBL" id="JAZDWU010000012">
    <property type="protein sequence ID" value="KAK9982998.1"/>
    <property type="molecule type" value="Genomic_DNA"/>
</dbReference>
<protein>
    <submittedName>
        <fullName evidence="1">Uncharacterized protein</fullName>
    </submittedName>
</protein>
<keyword evidence="2" id="KW-1185">Reference proteome</keyword>
<evidence type="ECO:0000313" key="1">
    <source>
        <dbReference type="EMBL" id="KAK9982998.1"/>
    </source>
</evidence>
<dbReference type="AlphaFoldDB" id="A0AAW2BC61"/>
<comment type="caution">
    <text evidence="1">The sequence shown here is derived from an EMBL/GenBank/DDBJ whole genome shotgun (WGS) entry which is preliminary data.</text>
</comment>
<organism evidence="1 2">
    <name type="scientific">Lithocarpus litseifolius</name>
    <dbReference type="NCBI Taxonomy" id="425828"/>
    <lineage>
        <taxon>Eukaryota</taxon>
        <taxon>Viridiplantae</taxon>
        <taxon>Streptophyta</taxon>
        <taxon>Embryophyta</taxon>
        <taxon>Tracheophyta</taxon>
        <taxon>Spermatophyta</taxon>
        <taxon>Magnoliopsida</taxon>
        <taxon>eudicotyledons</taxon>
        <taxon>Gunneridae</taxon>
        <taxon>Pentapetalae</taxon>
        <taxon>rosids</taxon>
        <taxon>fabids</taxon>
        <taxon>Fagales</taxon>
        <taxon>Fagaceae</taxon>
        <taxon>Lithocarpus</taxon>
    </lineage>
</organism>
<dbReference type="Proteomes" id="UP001459277">
    <property type="component" value="Unassembled WGS sequence"/>
</dbReference>
<reference evidence="1 2" key="1">
    <citation type="submission" date="2024-01" db="EMBL/GenBank/DDBJ databases">
        <title>A telomere-to-telomere, gap-free genome of sweet tea (Lithocarpus litseifolius).</title>
        <authorList>
            <person name="Zhou J."/>
        </authorList>
    </citation>
    <scope>NUCLEOTIDE SEQUENCE [LARGE SCALE GENOMIC DNA]</scope>
    <source>
        <strain evidence="1">Zhou-2022a</strain>
        <tissue evidence="1">Leaf</tissue>
    </source>
</reference>
<accession>A0AAW2BC61</accession>
<gene>
    <name evidence="1" type="ORF">SO802_032523</name>
</gene>
<proteinExistence type="predicted"/>